<dbReference type="InterPro" id="IPR025669">
    <property type="entry name" value="AAA_dom"/>
</dbReference>
<gene>
    <name evidence="2" type="ORF">HWN40_11395</name>
</gene>
<sequence length="248" mass="27527">MTFTLAVHSSKGGTGKTSIAVNLAAAYAQDGKNVCLLDVDIRGPSLCSIFKPETYFWVNDLLSGKRGINDTIHDVSDEFGTEGKFFVGYSNPDINEIREIARKDRNWQSTALRNLISGKKELASKNIDIIIFDTSPGVKYESINAVAASDLVLIVHNSSAACDNCTDQLIQGIYSPLNKQCAIVDNMYHQNVLETPDEKKFGIDVVARIPCMCNVATRNREILTLAEPEHVFSKSIYSAKEKIDRRYR</sequence>
<organism evidence="2 3">
    <name type="scientific">Methanolobus zinderi</name>
    <dbReference type="NCBI Taxonomy" id="536044"/>
    <lineage>
        <taxon>Archaea</taxon>
        <taxon>Methanobacteriati</taxon>
        <taxon>Methanobacteriota</taxon>
        <taxon>Stenosarchaea group</taxon>
        <taxon>Methanomicrobia</taxon>
        <taxon>Methanosarcinales</taxon>
        <taxon>Methanosarcinaceae</taxon>
        <taxon>Methanolobus</taxon>
    </lineage>
</organism>
<accession>A0A7D5J9W4</accession>
<dbReference type="PANTHER" id="PTHR13696:SF52">
    <property type="entry name" value="PARA FAMILY PROTEIN CT_582"/>
    <property type="match status" value="1"/>
</dbReference>
<dbReference type="InterPro" id="IPR050678">
    <property type="entry name" value="DNA_Partitioning_ATPase"/>
</dbReference>
<dbReference type="GeneID" id="55822288"/>
<keyword evidence="3" id="KW-1185">Reference proteome</keyword>
<evidence type="ECO:0000259" key="1">
    <source>
        <dbReference type="Pfam" id="PF13614"/>
    </source>
</evidence>
<dbReference type="AlphaFoldDB" id="A0A7D5J9W4"/>
<evidence type="ECO:0000313" key="2">
    <source>
        <dbReference type="EMBL" id="QLC50790.1"/>
    </source>
</evidence>
<protein>
    <submittedName>
        <fullName evidence="2">AAA family ATPase</fullName>
    </submittedName>
</protein>
<dbReference type="RefSeq" id="WP_176965845.1">
    <property type="nucleotide sequence ID" value="NZ_CP058215.1"/>
</dbReference>
<dbReference type="KEGG" id="mzi:HWN40_11395"/>
<proteinExistence type="predicted"/>
<name>A0A7D5J9W4_9EURY</name>
<reference evidence="2 3" key="1">
    <citation type="submission" date="2020-06" db="EMBL/GenBank/DDBJ databases">
        <title>Methanolobus halotolerans sp. nov., isolated from a saline lake Tus in Siberia.</title>
        <authorList>
            <person name="Shen Y."/>
            <person name="Chen S.-C."/>
            <person name="Lai M.-C."/>
            <person name="Huang H.-H."/>
            <person name="Chiu H.-H."/>
            <person name="Tang S.-L."/>
            <person name="Rogozin D.Y."/>
            <person name="Degermendzhy A.G."/>
        </authorList>
    </citation>
    <scope>NUCLEOTIDE SEQUENCE [LARGE SCALE GENOMIC DNA]</scope>
    <source>
        <strain evidence="2 3">DSM 21339</strain>
    </source>
</reference>
<dbReference type="SUPFAM" id="SSF52540">
    <property type="entry name" value="P-loop containing nucleoside triphosphate hydrolases"/>
    <property type="match status" value="1"/>
</dbReference>
<dbReference type="InterPro" id="IPR027417">
    <property type="entry name" value="P-loop_NTPase"/>
</dbReference>
<dbReference type="Proteomes" id="UP000509594">
    <property type="component" value="Chromosome"/>
</dbReference>
<dbReference type="PANTHER" id="PTHR13696">
    <property type="entry name" value="P-LOOP CONTAINING NUCLEOSIDE TRIPHOSPHATE HYDROLASE"/>
    <property type="match status" value="1"/>
</dbReference>
<dbReference type="Gene3D" id="3.40.50.300">
    <property type="entry name" value="P-loop containing nucleotide triphosphate hydrolases"/>
    <property type="match status" value="1"/>
</dbReference>
<evidence type="ECO:0000313" key="3">
    <source>
        <dbReference type="Proteomes" id="UP000509594"/>
    </source>
</evidence>
<dbReference type="EMBL" id="CP058215">
    <property type="protein sequence ID" value="QLC50790.1"/>
    <property type="molecule type" value="Genomic_DNA"/>
</dbReference>
<dbReference type="OrthoDB" id="36110at2157"/>
<dbReference type="Pfam" id="PF13614">
    <property type="entry name" value="AAA_31"/>
    <property type="match status" value="1"/>
</dbReference>
<feature type="domain" description="AAA" evidence="1">
    <location>
        <begin position="5"/>
        <end position="173"/>
    </location>
</feature>